<dbReference type="PIRSF" id="PIRSF000097">
    <property type="entry name" value="AKR"/>
    <property type="match status" value="1"/>
</dbReference>
<accession>A0ABW5ANM7</accession>
<evidence type="ECO:0000313" key="3">
    <source>
        <dbReference type="Proteomes" id="UP001597314"/>
    </source>
</evidence>
<dbReference type="InterPro" id="IPR020471">
    <property type="entry name" value="AKR"/>
</dbReference>
<dbReference type="InterPro" id="IPR036812">
    <property type="entry name" value="NAD(P)_OxRdtase_dom_sf"/>
</dbReference>
<protein>
    <submittedName>
        <fullName evidence="2">Aldo/keto reductase</fullName>
    </submittedName>
</protein>
<evidence type="ECO:0000259" key="1">
    <source>
        <dbReference type="Pfam" id="PF00248"/>
    </source>
</evidence>
<dbReference type="Pfam" id="PF00248">
    <property type="entry name" value="Aldo_ket_red"/>
    <property type="match status" value="1"/>
</dbReference>
<dbReference type="EMBL" id="JBHUIW010000017">
    <property type="protein sequence ID" value="MFD2183469.1"/>
    <property type="molecule type" value="Genomic_DNA"/>
</dbReference>
<sequence length="287" mass="30746">MRTSSPPLSAVPTTRLPSGEAVPVLGLGTWGMGEGLRSPAQEVAALQLGIDLGMTLIDTAEMYADGGAEEVVARAVAGRRDAVFVVDKVLPGNASRTGTVKACEASLKRLSTDRIDLYLLHWRGGVPFEETIAAFETLQRAGKIRHWGVSNLDTDDMEALFAAPGGGAVATNQVLYNPTRRGIEFDLLPWCERHKIPVMAYSPIEQGRVLKHRALVAIAARHGATPAQVALAFALRRPGTIAIPRAGDPAHVRENRGALDLALDAQDLEALDRAFPPPVRKTALEML</sequence>
<dbReference type="PANTHER" id="PTHR43638">
    <property type="entry name" value="OXIDOREDUCTASE, ALDO/KETO REDUCTASE FAMILY PROTEIN"/>
    <property type="match status" value="1"/>
</dbReference>
<gene>
    <name evidence="2" type="ORF">ACFSOX_15030</name>
</gene>
<name>A0ABW5ANM7_9BRAD</name>
<dbReference type="SUPFAM" id="SSF51430">
    <property type="entry name" value="NAD(P)-linked oxidoreductase"/>
    <property type="match status" value="1"/>
</dbReference>
<feature type="domain" description="NADP-dependent oxidoreductase" evidence="1">
    <location>
        <begin position="25"/>
        <end position="273"/>
    </location>
</feature>
<evidence type="ECO:0000313" key="2">
    <source>
        <dbReference type="EMBL" id="MFD2183469.1"/>
    </source>
</evidence>
<organism evidence="2 3">
    <name type="scientific">Rhodoplanes azumiensis</name>
    <dbReference type="NCBI Taxonomy" id="1897628"/>
    <lineage>
        <taxon>Bacteria</taxon>
        <taxon>Pseudomonadati</taxon>
        <taxon>Pseudomonadota</taxon>
        <taxon>Alphaproteobacteria</taxon>
        <taxon>Hyphomicrobiales</taxon>
        <taxon>Nitrobacteraceae</taxon>
        <taxon>Rhodoplanes</taxon>
    </lineage>
</organism>
<comment type="caution">
    <text evidence="2">The sequence shown here is derived from an EMBL/GenBank/DDBJ whole genome shotgun (WGS) entry which is preliminary data.</text>
</comment>
<dbReference type="InterPro" id="IPR023210">
    <property type="entry name" value="NADP_OxRdtase_dom"/>
</dbReference>
<dbReference type="Gene3D" id="3.20.20.100">
    <property type="entry name" value="NADP-dependent oxidoreductase domain"/>
    <property type="match status" value="1"/>
</dbReference>
<keyword evidence="3" id="KW-1185">Reference proteome</keyword>
<dbReference type="PRINTS" id="PR00069">
    <property type="entry name" value="ALDKETRDTASE"/>
</dbReference>
<dbReference type="CDD" id="cd19138">
    <property type="entry name" value="AKR_YeaE"/>
    <property type="match status" value="1"/>
</dbReference>
<dbReference type="PANTHER" id="PTHR43638:SF3">
    <property type="entry name" value="ALDEHYDE REDUCTASE"/>
    <property type="match status" value="1"/>
</dbReference>
<dbReference type="RefSeq" id="WP_378478625.1">
    <property type="nucleotide sequence ID" value="NZ_JBHUIW010000017.1"/>
</dbReference>
<dbReference type="Proteomes" id="UP001597314">
    <property type="component" value="Unassembled WGS sequence"/>
</dbReference>
<proteinExistence type="predicted"/>
<reference evidence="3" key="1">
    <citation type="journal article" date="2019" name="Int. J. Syst. Evol. Microbiol.">
        <title>The Global Catalogue of Microorganisms (GCM) 10K type strain sequencing project: providing services to taxonomists for standard genome sequencing and annotation.</title>
        <authorList>
            <consortium name="The Broad Institute Genomics Platform"/>
            <consortium name="The Broad Institute Genome Sequencing Center for Infectious Disease"/>
            <person name="Wu L."/>
            <person name="Ma J."/>
        </authorList>
    </citation>
    <scope>NUCLEOTIDE SEQUENCE [LARGE SCALE GENOMIC DNA]</scope>
    <source>
        <strain evidence="3">CGMCC 1.6774</strain>
    </source>
</reference>